<sequence length="117" mass="12477">MKDRRAFLRTLALGLVALSVVVAPAIADELFGVIIKVDAPAKKIVVLEKGTDKEVEVTTTDETEYVTKKGTSKLDLEKLSKNVTKQIDAGKKGVRAKVTHEKGVASSISTVGKKAAN</sequence>
<evidence type="ECO:0000313" key="2">
    <source>
        <dbReference type="EMBL" id="XBH06538.1"/>
    </source>
</evidence>
<dbReference type="RefSeq" id="WP_406699388.1">
    <property type="nucleotide sequence ID" value="NZ_CP155447.1"/>
</dbReference>
<evidence type="ECO:0000256" key="1">
    <source>
        <dbReference type="SAM" id="SignalP"/>
    </source>
</evidence>
<gene>
    <name evidence="2" type="ORF">V5E97_11015</name>
</gene>
<proteinExistence type="predicted"/>
<dbReference type="InterPro" id="IPR006311">
    <property type="entry name" value="TAT_signal"/>
</dbReference>
<feature type="chain" id="PRO_5043952500" description="Twin-arginine translocation signal domain-containing protein" evidence="1">
    <location>
        <begin position="28"/>
        <end position="117"/>
    </location>
</feature>
<protein>
    <recommendedName>
        <fullName evidence="3">Twin-arginine translocation signal domain-containing protein</fullName>
    </recommendedName>
</protein>
<organism evidence="2">
    <name type="scientific">Singulisphaera sp. Ch08</name>
    <dbReference type="NCBI Taxonomy" id="3120278"/>
    <lineage>
        <taxon>Bacteria</taxon>
        <taxon>Pseudomonadati</taxon>
        <taxon>Planctomycetota</taxon>
        <taxon>Planctomycetia</taxon>
        <taxon>Isosphaerales</taxon>
        <taxon>Isosphaeraceae</taxon>
        <taxon>Singulisphaera</taxon>
    </lineage>
</organism>
<evidence type="ECO:0008006" key="3">
    <source>
        <dbReference type="Google" id="ProtNLM"/>
    </source>
</evidence>
<feature type="signal peptide" evidence="1">
    <location>
        <begin position="1"/>
        <end position="27"/>
    </location>
</feature>
<keyword evidence="1" id="KW-0732">Signal</keyword>
<dbReference type="PROSITE" id="PS51318">
    <property type="entry name" value="TAT"/>
    <property type="match status" value="1"/>
</dbReference>
<accession>A0AAU7CNF6</accession>
<dbReference type="EMBL" id="CP155447">
    <property type="protein sequence ID" value="XBH06538.1"/>
    <property type="molecule type" value="Genomic_DNA"/>
</dbReference>
<name>A0AAU7CNF6_9BACT</name>
<reference evidence="2" key="1">
    <citation type="submission" date="2024-05" db="EMBL/GenBank/DDBJ databases">
        <title>Planctomycetes of the genus Singulisphaera possess chitinolytic capabilities.</title>
        <authorList>
            <person name="Ivanova A."/>
        </authorList>
    </citation>
    <scope>NUCLEOTIDE SEQUENCE</scope>
    <source>
        <strain evidence="2">Ch08T</strain>
    </source>
</reference>
<dbReference type="AlphaFoldDB" id="A0AAU7CNF6"/>